<dbReference type="EMBL" id="AE017282">
    <property type="protein sequence ID" value="AAU92898.1"/>
    <property type="molecule type" value="Genomic_DNA"/>
</dbReference>
<dbReference type="eggNOG" id="COG0699">
    <property type="taxonomic scope" value="Bacteria"/>
</dbReference>
<dbReference type="STRING" id="243233.MCA1019"/>
<keyword evidence="2" id="KW-0547">Nucleotide-binding</keyword>
<gene>
    <name evidence="9" type="ordered locus">MCA1019</name>
</gene>
<dbReference type="HOGENOM" id="CLU_533095_0_0_6"/>
<evidence type="ECO:0000313" key="9">
    <source>
        <dbReference type="EMBL" id="AAU92898.1"/>
    </source>
</evidence>
<feature type="region of interest" description="Disordered" evidence="6">
    <location>
        <begin position="528"/>
        <end position="556"/>
    </location>
</feature>
<protein>
    <recommendedName>
        <fullName evidence="8">Dynamin N-terminal domain-containing protein</fullName>
    </recommendedName>
</protein>
<evidence type="ECO:0000256" key="6">
    <source>
        <dbReference type="SAM" id="MobiDB-lite"/>
    </source>
</evidence>
<feature type="compositionally biased region" description="Pro residues" evidence="6">
    <location>
        <begin position="540"/>
        <end position="550"/>
    </location>
</feature>
<comment type="subcellular location">
    <subcellularLocation>
        <location evidence="1">Membrane</location>
    </subcellularLocation>
</comment>
<reference evidence="9 10" key="1">
    <citation type="journal article" date="2004" name="PLoS Biol.">
        <title>Genomic insights into methanotrophy: the complete genome sequence of Methylococcus capsulatus (Bath).</title>
        <authorList>
            <person name="Ward N.L."/>
            <person name="Larsen O."/>
            <person name="Sakwa J."/>
            <person name="Bruseth L."/>
            <person name="Khouri H.M."/>
            <person name="Durkin A.S."/>
            <person name="Dimitrov G."/>
            <person name="Jiang L."/>
            <person name="Scanlan D."/>
            <person name="Kang K.H."/>
            <person name="Lewis M.R."/>
            <person name="Nelson K.E."/>
            <person name="Methe B.A."/>
            <person name="Wu M."/>
            <person name="Heidelberg J.F."/>
            <person name="Paulsen I.T."/>
            <person name="Fouts D.E."/>
            <person name="Ravel J."/>
            <person name="Tettelin H."/>
            <person name="Ren Q."/>
            <person name="Read T.D."/>
            <person name="DeBoy R.T."/>
            <person name="Seshadri R."/>
            <person name="Salzberg S.L."/>
            <person name="Jensen H.B."/>
            <person name="Birkeland N.K."/>
            <person name="Nelson W.C."/>
            <person name="Dodson R.J."/>
            <person name="Grindhaug S.H."/>
            <person name="Holt I.E."/>
            <person name="Eidhammer I."/>
            <person name="Jonasen I."/>
            <person name="Vanaken S."/>
            <person name="Utterback T.R."/>
            <person name="Feldblyum T.V."/>
            <person name="Fraser C.M."/>
            <person name="Lillehaug J.R."/>
            <person name="Eisen J.A."/>
        </authorList>
    </citation>
    <scope>NUCLEOTIDE SEQUENCE [LARGE SCALE GENOMIC DNA]</scope>
    <source>
        <strain evidence="10">ATCC 33009 / NCIMB 11132 / Bath</strain>
    </source>
</reference>
<sequence length="556" mass="62843">MPPDRMPRSKPRLIASNHDRLESREHVKCRGLEPIGTERSGSVNTEAMTNYSENLERHLTQENPVLLGAARSFEELDNIARELGLIDPEYASAGQISWWPVISVLGTFSAGKSTFINHLLQARIQRTGNQAVDDKFTVLSYSDDVESRTLPGIALDADPRFPFFQISKEIDQVLQGEGDRINAYLQLKTCNSPFLKGKIIIDSPGFDADPQRDAVLAITKHIIDISDLVLVFFDARHPEPGAMKDTLRYLVTETIKRHDSNKFLFILNQMDTTAREDNPEEVVAAWHRALAESGLVTGRFYTIFSPDVSVPIADETLRQRYLQRRDRDWAEINARIQQLEIERSYRILGTLERLVEEFQDVALPEIEKVFKTYRKRLIRTDCATFLPVLGAAGYGMVEFVPLEPNLLVMAGSGVLIGLLLLWSRVHIVLSVIFAAFGVRTLKKRQKALNIRWDMVRGFRANAVPWPFFRKPGLMGWSRRCEIQLSAIRQRCKESIQSLNDLYTNPSGRPETGRPVETASPLAIECTAEPVPAIPNEVEPGPEPPRELPTPPERESP</sequence>
<evidence type="ECO:0000256" key="7">
    <source>
        <dbReference type="SAM" id="Phobius"/>
    </source>
</evidence>
<feature type="domain" description="Dynamin N-terminal" evidence="8">
    <location>
        <begin position="102"/>
        <end position="269"/>
    </location>
</feature>
<dbReference type="KEGG" id="mca:MCA1019"/>
<evidence type="ECO:0000256" key="1">
    <source>
        <dbReference type="ARBA" id="ARBA00004370"/>
    </source>
</evidence>
<dbReference type="Pfam" id="PF00350">
    <property type="entry name" value="Dynamin_N"/>
    <property type="match status" value="1"/>
</dbReference>
<keyword evidence="7" id="KW-0812">Transmembrane</keyword>
<keyword evidence="5 7" id="KW-0472">Membrane</keyword>
<dbReference type="Proteomes" id="UP000006821">
    <property type="component" value="Chromosome"/>
</dbReference>
<dbReference type="InterPro" id="IPR027094">
    <property type="entry name" value="Mitofusin_fam"/>
</dbReference>
<accession>Q60A52</accession>
<dbReference type="InterPro" id="IPR027417">
    <property type="entry name" value="P-loop_NTPase"/>
</dbReference>
<dbReference type="PANTHER" id="PTHR10465:SF0">
    <property type="entry name" value="SARCALUMENIN"/>
    <property type="match status" value="1"/>
</dbReference>
<evidence type="ECO:0000256" key="3">
    <source>
        <dbReference type="ARBA" id="ARBA00022801"/>
    </source>
</evidence>
<evidence type="ECO:0000313" key="10">
    <source>
        <dbReference type="Proteomes" id="UP000006821"/>
    </source>
</evidence>
<evidence type="ECO:0000256" key="4">
    <source>
        <dbReference type="ARBA" id="ARBA00023134"/>
    </source>
</evidence>
<proteinExistence type="predicted"/>
<evidence type="ECO:0000256" key="2">
    <source>
        <dbReference type="ARBA" id="ARBA00022741"/>
    </source>
</evidence>
<dbReference type="PANTHER" id="PTHR10465">
    <property type="entry name" value="TRANSMEMBRANE GTPASE FZO1"/>
    <property type="match status" value="1"/>
</dbReference>
<evidence type="ECO:0000256" key="5">
    <source>
        <dbReference type="ARBA" id="ARBA00023136"/>
    </source>
</evidence>
<feature type="transmembrane region" description="Helical" evidence="7">
    <location>
        <begin position="377"/>
        <end position="397"/>
    </location>
</feature>
<dbReference type="SUPFAM" id="SSF52540">
    <property type="entry name" value="P-loop containing nucleoside triphosphate hydrolases"/>
    <property type="match status" value="1"/>
</dbReference>
<dbReference type="InterPro" id="IPR045063">
    <property type="entry name" value="Dynamin_N"/>
</dbReference>
<dbReference type="GO" id="GO:0016020">
    <property type="term" value="C:membrane"/>
    <property type="evidence" value="ECO:0007669"/>
    <property type="project" value="UniProtKB-SubCell"/>
</dbReference>
<dbReference type="AlphaFoldDB" id="Q60A52"/>
<keyword evidence="4" id="KW-0342">GTP-binding</keyword>
<dbReference type="GO" id="GO:0005525">
    <property type="term" value="F:GTP binding"/>
    <property type="evidence" value="ECO:0007669"/>
    <property type="project" value="UniProtKB-KW"/>
</dbReference>
<feature type="transmembrane region" description="Helical" evidence="7">
    <location>
        <begin position="409"/>
        <end position="436"/>
    </location>
</feature>
<dbReference type="GO" id="GO:0008053">
    <property type="term" value="P:mitochondrial fusion"/>
    <property type="evidence" value="ECO:0007669"/>
    <property type="project" value="TreeGrafter"/>
</dbReference>
<keyword evidence="3" id="KW-0378">Hydrolase</keyword>
<dbReference type="Gene3D" id="3.40.50.300">
    <property type="entry name" value="P-loop containing nucleotide triphosphate hydrolases"/>
    <property type="match status" value="1"/>
</dbReference>
<evidence type="ECO:0000259" key="8">
    <source>
        <dbReference type="Pfam" id="PF00350"/>
    </source>
</evidence>
<name>Q60A52_METCA</name>
<organism evidence="9 10">
    <name type="scientific">Methylococcus capsulatus (strain ATCC 33009 / NCIMB 11132 / Bath)</name>
    <dbReference type="NCBI Taxonomy" id="243233"/>
    <lineage>
        <taxon>Bacteria</taxon>
        <taxon>Pseudomonadati</taxon>
        <taxon>Pseudomonadota</taxon>
        <taxon>Gammaproteobacteria</taxon>
        <taxon>Methylococcales</taxon>
        <taxon>Methylococcaceae</taxon>
        <taxon>Methylococcus</taxon>
    </lineage>
</organism>
<dbReference type="GO" id="GO:0003924">
    <property type="term" value="F:GTPase activity"/>
    <property type="evidence" value="ECO:0007669"/>
    <property type="project" value="InterPro"/>
</dbReference>
<keyword evidence="7" id="KW-1133">Transmembrane helix</keyword>